<evidence type="ECO:0008006" key="5">
    <source>
        <dbReference type="Google" id="ProtNLM"/>
    </source>
</evidence>
<feature type="region of interest" description="Disordered" evidence="1">
    <location>
        <begin position="282"/>
        <end position="399"/>
    </location>
</feature>
<evidence type="ECO:0000256" key="2">
    <source>
        <dbReference type="SAM" id="SignalP"/>
    </source>
</evidence>
<organism evidence="3 4">
    <name type="scientific">Purpureocillium lilacinum</name>
    <name type="common">Paecilomyces lilacinus</name>
    <dbReference type="NCBI Taxonomy" id="33203"/>
    <lineage>
        <taxon>Eukaryota</taxon>
        <taxon>Fungi</taxon>
        <taxon>Dikarya</taxon>
        <taxon>Ascomycota</taxon>
        <taxon>Pezizomycotina</taxon>
        <taxon>Sordariomycetes</taxon>
        <taxon>Hypocreomycetidae</taxon>
        <taxon>Hypocreales</taxon>
        <taxon>Ophiocordycipitaceae</taxon>
        <taxon>Purpureocillium</taxon>
    </lineage>
</organism>
<feature type="signal peptide" evidence="2">
    <location>
        <begin position="1"/>
        <end position="22"/>
    </location>
</feature>
<evidence type="ECO:0000256" key="1">
    <source>
        <dbReference type="SAM" id="MobiDB-lite"/>
    </source>
</evidence>
<comment type="caution">
    <text evidence="3">The sequence shown here is derived from an EMBL/GenBank/DDBJ whole genome shotgun (WGS) entry which is preliminary data.</text>
</comment>
<dbReference type="Pfam" id="PF11327">
    <property type="entry name" value="Egh16-like"/>
    <property type="match status" value="1"/>
</dbReference>
<protein>
    <recommendedName>
        <fullName evidence="5">Cell surface protein (Mas1)</fullName>
    </recommendedName>
</protein>
<feature type="compositionally biased region" description="Basic and acidic residues" evidence="1">
    <location>
        <begin position="381"/>
        <end position="390"/>
    </location>
</feature>
<dbReference type="PANTHER" id="PTHR34618">
    <property type="entry name" value="SURFACE PROTEIN MAS1, PUTATIVE-RELATED"/>
    <property type="match status" value="1"/>
</dbReference>
<dbReference type="EMBL" id="JAWRVI010000016">
    <property type="protein sequence ID" value="KAK4090345.1"/>
    <property type="molecule type" value="Genomic_DNA"/>
</dbReference>
<feature type="chain" id="PRO_5045440524" description="Cell surface protein (Mas1)" evidence="2">
    <location>
        <begin position="23"/>
        <end position="399"/>
    </location>
</feature>
<sequence length="399" mass="41435">MRYSYNTVLAAALAAVSPLVEGHGIVSKFTGDQSGSMPMFDWIRNAAEEGPVARTEIGSPVQNKNLRSVGLGVTTAYGRTKVESGFARAMAYEGSSVPKVRTDGNGWIGGDWHVVTSVSLFPSLSPSLSFPSLDPRLGCATRVPVPRSSVPVHLCLTPLTLVLARDLKDGGGPLRAIIDTTGKGDFRQGIELENVVQVPGRQGEIRKQGGGDGGNAGRNNIVSKLFARFGSIEKRADNINETYPFQFKIPADLDCTGKIGNETKVCLCKVVNTSNAGPFGSVAALQPGTEGQNSTSGTAPGDNNNGGSTDDNSLTGPAKDTKGPASPAPGAGNGSPNGGNKNGGTDDNTIDGGGNNNKNGNDKLRVRAARRALPVVAASGHHSEGKGHSKDKVRRFFTA</sequence>
<feature type="compositionally biased region" description="Polar residues" evidence="1">
    <location>
        <begin position="289"/>
        <end position="298"/>
    </location>
</feature>
<accession>A0ABR0C2B0</accession>
<keyword evidence="2" id="KW-0732">Signal</keyword>
<keyword evidence="4" id="KW-1185">Reference proteome</keyword>
<feature type="compositionally biased region" description="Gly residues" evidence="1">
    <location>
        <begin position="331"/>
        <end position="342"/>
    </location>
</feature>
<evidence type="ECO:0000313" key="3">
    <source>
        <dbReference type="EMBL" id="KAK4090345.1"/>
    </source>
</evidence>
<gene>
    <name evidence="3" type="ORF">Purlil1_5516</name>
</gene>
<proteinExistence type="predicted"/>
<dbReference type="Proteomes" id="UP001287286">
    <property type="component" value="Unassembled WGS sequence"/>
</dbReference>
<reference evidence="3 4" key="1">
    <citation type="journal article" date="2024" name="Microbiol. Resour. Announc.">
        <title>Genome annotations for the ascomycete fungi Trichoderma harzianum, Trichoderma aggressivum, and Purpureocillium lilacinum.</title>
        <authorList>
            <person name="Beijen E.P.W."/>
            <person name="Ohm R.A."/>
        </authorList>
    </citation>
    <scope>NUCLEOTIDE SEQUENCE [LARGE SCALE GENOMIC DNA]</scope>
    <source>
        <strain evidence="3 4">CBS 150709</strain>
    </source>
</reference>
<dbReference type="PANTHER" id="PTHR34618:SF4">
    <property type="entry name" value="CAS1"/>
    <property type="match status" value="1"/>
</dbReference>
<name>A0ABR0C2B0_PURLI</name>
<evidence type="ECO:0000313" key="4">
    <source>
        <dbReference type="Proteomes" id="UP001287286"/>
    </source>
</evidence>
<feature type="compositionally biased region" description="Low complexity" evidence="1">
    <location>
        <begin position="301"/>
        <end position="313"/>
    </location>
</feature>
<dbReference type="InterPro" id="IPR021476">
    <property type="entry name" value="Egh16-like"/>
</dbReference>